<organism evidence="1 2">
    <name type="scientific">Campylobacter coli</name>
    <dbReference type="NCBI Taxonomy" id="195"/>
    <lineage>
        <taxon>Bacteria</taxon>
        <taxon>Pseudomonadati</taxon>
        <taxon>Campylobacterota</taxon>
        <taxon>Epsilonproteobacteria</taxon>
        <taxon>Campylobacterales</taxon>
        <taxon>Campylobacteraceae</taxon>
        <taxon>Campylobacter</taxon>
    </lineage>
</organism>
<dbReference type="SUPFAM" id="SSF52200">
    <property type="entry name" value="Toll/Interleukin receptor TIR domain"/>
    <property type="match status" value="1"/>
</dbReference>
<name>A0A5T1UNW6_CAMCO</name>
<dbReference type="Pfam" id="PF08937">
    <property type="entry name" value="ThsB_TIR"/>
    <property type="match status" value="1"/>
</dbReference>
<dbReference type="InterPro" id="IPR035897">
    <property type="entry name" value="Toll_tir_struct_dom_sf"/>
</dbReference>
<dbReference type="EMBL" id="AACQHW010000012">
    <property type="protein sequence ID" value="EAL6851556.1"/>
    <property type="molecule type" value="Genomic_DNA"/>
</dbReference>
<protein>
    <submittedName>
        <fullName evidence="1">Uncharacterized protein</fullName>
    </submittedName>
</protein>
<dbReference type="GO" id="GO:0007165">
    <property type="term" value="P:signal transduction"/>
    <property type="evidence" value="ECO:0007669"/>
    <property type="project" value="InterPro"/>
</dbReference>
<reference evidence="1 2" key="1">
    <citation type="submission" date="2018-07" db="EMBL/GenBank/DDBJ databases">
        <authorList>
            <consortium name="NARMS: The National Antimicrobial Resistance Monitoring System"/>
        </authorList>
    </citation>
    <scope>NUCLEOTIDE SEQUENCE [LARGE SCALE GENOMIC DNA]</scope>
    <source>
        <strain evidence="1 2">CVM N17C548</strain>
    </source>
</reference>
<evidence type="ECO:0000313" key="1">
    <source>
        <dbReference type="EMBL" id="EAL6851556.1"/>
    </source>
</evidence>
<sequence>MPGVTRHIFEKDIRDIFRMWNSQLKTIIPILPKRYTKENVIDLLKKYYPHEWESVKIKYDYYTIKDRHINKHKKRTRYNMQNPTSLIKNASLFKKITNKDYQEQHYKKYDEIYKQKMENQLWNKRFPKIDRINKKINKALLKTQQMYPSFLDKLIGFYERKNTSQNDRMYILIELKKYYSNKTIQFFFKLNDTELNRQLRENAFYHLQSFNYQPRLRRQKYMQIHTKNKKRKEFLKNYANECCQIEGTPQELEYRINNAKEQKIKEYDFFISHSYLDSEEIQKLITYENENNKNVFCDWICDNDYLKRKLLCEETLKVLEKRMEQSKEMIFVESDNSKKSRWCKYELNYFYNLKKPIYTIPKYFIQSGNFKIKKMDDLWFIEENFNLLNYRKSLLLNSCNCQVKTFTQ</sequence>
<dbReference type="InterPro" id="IPR000157">
    <property type="entry name" value="TIR_dom"/>
</dbReference>
<proteinExistence type="predicted"/>
<dbReference type="PROSITE" id="PS50104">
    <property type="entry name" value="TIR"/>
    <property type="match status" value="1"/>
</dbReference>
<comment type="caution">
    <text evidence="1">The sequence shown here is derived from an EMBL/GenBank/DDBJ whole genome shotgun (WGS) entry which is preliminary data.</text>
</comment>
<evidence type="ECO:0000313" key="2">
    <source>
        <dbReference type="Proteomes" id="UP000352088"/>
    </source>
</evidence>
<dbReference type="AlphaFoldDB" id="A0A5T1UNW6"/>
<dbReference type="InterPro" id="IPR015032">
    <property type="entry name" value="ThsB__TIR-like_domain"/>
</dbReference>
<accession>A0A5T1UNW6</accession>
<dbReference type="Proteomes" id="UP000352088">
    <property type="component" value="Unassembled WGS sequence"/>
</dbReference>
<gene>
    <name evidence="1" type="ORF">DSX26_08845</name>
</gene>
<dbReference type="Gene3D" id="3.40.50.10140">
    <property type="entry name" value="Toll/interleukin-1 receptor homology (TIR) domain"/>
    <property type="match status" value="1"/>
</dbReference>